<dbReference type="eggNOG" id="COG3090">
    <property type="taxonomic scope" value="Bacteria"/>
</dbReference>
<evidence type="ECO:0000256" key="7">
    <source>
        <dbReference type="ARBA" id="ARBA00023136"/>
    </source>
</evidence>
<dbReference type="InterPro" id="IPR007387">
    <property type="entry name" value="TRAP_DctQ"/>
</dbReference>
<accession>L0S4P4</accession>
<dbReference type="Pfam" id="PF04290">
    <property type="entry name" value="DctQ"/>
    <property type="match status" value="1"/>
</dbReference>
<dbReference type="GO" id="GO:0022857">
    <property type="term" value="F:transmembrane transporter activity"/>
    <property type="evidence" value="ECO:0007669"/>
    <property type="project" value="TreeGrafter"/>
</dbReference>
<dbReference type="EMBL" id="HF563609">
    <property type="protein sequence ID" value="CCP26792.1"/>
    <property type="molecule type" value="Genomic_DNA"/>
</dbReference>
<keyword evidence="2" id="KW-0813">Transport</keyword>
<dbReference type="Proteomes" id="UP000010802">
    <property type="component" value="Chromosome"/>
</dbReference>
<keyword evidence="6 9" id="KW-1133">Transmembrane helix</keyword>
<dbReference type="RefSeq" id="WP_013778883.1">
    <property type="nucleotide sequence ID" value="NC_015519.1"/>
</dbReference>
<evidence type="ECO:0000256" key="4">
    <source>
        <dbReference type="ARBA" id="ARBA00022519"/>
    </source>
</evidence>
<name>F4LXN2_TEPAE</name>
<keyword evidence="5 9" id="KW-0812">Transmembrane</keyword>
<dbReference type="PATRIC" id="fig|1209989.3.peg.2275"/>
<keyword evidence="3" id="KW-1003">Cell membrane</keyword>
<gene>
    <name evidence="11" type="ordered locus">TEPIRE1_1971</name>
</gene>
<dbReference type="GO" id="GO:0005886">
    <property type="term" value="C:plasma membrane"/>
    <property type="evidence" value="ECO:0007669"/>
    <property type="project" value="UniProtKB-SubCell"/>
</dbReference>
<dbReference type="KEGG" id="tep:TepRe1_1830"/>
<evidence type="ECO:0000256" key="8">
    <source>
        <dbReference type="ARBA" id="ARBA00038436"/>
    </source>
</evidence>
<feature type="transmembrane region" description="Helical" evidence="9">
    <location>
        <begin position="14"/>
        <end position="36"/>
    </location>
</feature>
<comment type="similarity">
    <text evidence="8">Belongs to the TRAP transporter small permease family.</text>
</comment>
<dbReference type="PANTHER" id="PTHR35011:SF5">
    <property type="entry name" value="SIALIC ACID TRAP TRANSPORTER SMALL PERMEASE PROTEIN SIAQ"/>
    <property type="match status" value="1"/>
</dbReference>
<comment type="subcellular location">
    <subcellularLocation>
        <location evidence="1">Cell inner membrane</location>
        <topology evidence="1">Multi-pass membrane protein</topology>
    </subcellularLocation>
</comment>
<sequence length="152" mass="17263">MSTLATLTNFLEKISNIIIGTLVAIITTTVFIQVVYRILGLSIPWTDEVARFSFIWLVFIGASVQVKNNAHFSVTIVKDRIKNHKYLDIFVYIAMLALSFVLLIYGKEYMLMGLGRVSPVMHIRMIWIYAAIPVGGLLMIIYIVEKLLHSII</sequence>
<accession>F4LXN2</accession>
<dbReference type="GO" id="GO:0015740">
    <property type="term" value="P:C4-dicarboxylate transport"/>
    <property type="evidence" value="ECO:0007669"/>
    <property type="project" value="TreeGrafter"/>
</dbReference>
<evidence type="ECO:0000259" key="10">
    <source>
        <dbReference type="Pfam" id="PF04290"/>
    </source>
</evidence>
<dbReference type="OrthoDB" id="9814265at2"/>
<feature type="transmembrane region" description="Helical" evidence="9">
    <location>
        <begin position="126"/>
        <end position="144"/>
    </location>
</feature>
<evidence type="ECO:0000256" key="5">
    <source>
        <dbReference type="ARBA" id="ARBA00022692"/>
    </source>
</evidence>
<feature type="domain" description="Tripartite ATP-independent periplasmic transporters DctQ component" evidence="10">
    <location>
        <begin position="27"/>
        <end position="150"/>
    </location>
</feature>
<organism evidence="11 12">
    <name type="scientific">Tepidanaerobacter acetatoxydans (strain DSM 21804 / JCM 16047 / Re1)</name>
    <dbReference type="NCBI Taxonomy" id="1209989"/>
    <lineage>
        <taxon>Bacteria</taxon>
        <taxon>Bacillati</taxon>
        <taxon>Bacillota</taxon>
        <taxon>Clostridia</taxon>
        <taxon>Thermosediminibacterales</taxon>
        <taxon>Tepidanaerobacteraceae</taxon>
        <taxon>Tepidanaerobacter</taxon>
    </lineage>
</organism>
<dbReference type="PANTHER" id="PTHR35011">
    <property type="entry name" value="2,3-DIKETO-L-GULONATE TRAP TRANSPORTER SMALL PERMEASE PROTEIN YIAM"/>
    <property type="match status" value="1"/>
</dbReference>
<keyword evidence="4" id="KW-0997">Cell inner membrane</keyword>
<dbReference type="HOGENOM" id="CLU_086356_9_4_9"/>
<evidence type="ECO:0000256" key="2">
    <source>
        <dbReference type="ARBA" id="ARBA00022448"/>
    </source>
</evidence>
<evidence type="ECO:0000256" key="1">
    <source>
        <dbReference type="ARBA" id="ARBA00004429"/>
    </source>
</evidence>
<dbReference type="InterPro" id="IPR055348">
    <property type="entry name" value="DctQ"/>
</dbReference>
<evidence type="ECO:0000256" key="6">
    <source>
        <dbReference type="ARBA" id="ARBA00022989"/>
    </source>
</evidence>
<evidence type="ECO:0000313" key="11">
    <source>
        <dbReference type="EMBL" id="CCP26792.1"/>
    </source>
</evidence>
<evidence type="ECO:0000256" key="3">
    <source>
        <dbReference type="ARBA" id="ARBA00022475"/>
    </source>
</evidence>
<keyword evidence="7 9" id="KW-0472">Membrane</keyword>
<protein>
    <submittedName>
        <fullName evidence="11">Tripartite ATP-independent periplasmic transporter DctQ component</fullName>
    </submittedName>
</protein>
<feature type="transmembrane region" description="Helical" evidence="9">
    <location>
        <begin position="48"/>
        <end position="66"/>
    </location>
</feature>
<feature type="transmembrane region" description="Helical" evidence="9">
    <location>
        <begin position="86"/>
        <end position="105"/>
    </location>
</feature>
<keyword evidence="12" id="KW-1185">Reference proteome</keyword>
<dbReference type="STRING" id="1209989.TepRe1_1830"/>
<evidence type="ECO:0000313" key="12">
    <source>
        <dbReference type="Proteomes" id="UP000010802"/>
    </source>
</evidence>
<proteinExistence type="inferred from homology"/>
<dbReference type="AlphaFoldDB" id="F4LXN2"/>
<dbReference type="KEGG" id="tae:TepiRe1_1971"/>
<reference evidence="12" key="1">
    <citation type="journal article" date="2013" name="Genome Announc.">
        <title>First genome sequence of a syntrophic acetate-oxidizing bacterium, Tepidanaerobacter acetatoxydans strain Re1.</title>
        <authorList>
            <person name="Manzoor S."/>
            <person name="Bongcam-Rudloff E."/>
            <person name="Schnurer A."/>
            <person name="Muller B."/>
        </authorList>
    </citation>
    <scope>NUCLEOTIDE SEQUENCE [LARGE SCALE GENOMIC DNA]</scope>
    <source>
        <strain evidence="12">Re1</strain>
    </source>
</reference>
<evidence type="ECO:0000256" key="9">
    <source>
        <dbReference type="SAM" id="Phobius"/>
    </source>
</evidence>